<keyword evidence="4" id="KW-0378">Hydrolase</keyword>
<dbReference type="Gene3D" id="2.40.10.10">
    <property type="entry name" value="Trypsin-like serine proteases"/>
    <property type="match status" value="1"/>
</dbReference>
<dbReference type="PANTHER" id="PTHR24253">
    <property type="entry name" value="TRANSMEMBRANE PROTEASE SERINE"/>
    <property type="match status" value="1"/>
</dbReference>
<dbReference type="SMART" id="SM00020">
    <property type="entry name" value="Tryp_SPc"/>
    <property type="match status" value="1"/>
</dbReference>
<organism evidence="4 5">
    <name type="scientific">Pseudoalteromonas maricaloris</name>
    <dbReference type="NCBI Taxonomy" id="184924"/>
    <lineage>
        <taxon>Bacteria</taxon>
        <taxon>Pseudomonadati</taxon>
        <taxon>Pseudomonadota</taxon>
        <taxon>Gammaproteobacteria</taxon>
        <taxon>Alteromonadales</taxon>
        <taxon>Pseudoalteromonadaceae</taxon>
        <taxon>Pseudoalteromonas</taxon>
    </lineage>
</organism>
<accession>A0ABZ0MFS4</accession>
<name>A0ABZ0MFS4_9GAMM</name>
<dbReference type="InterPro" id="IPR001314">
    <property type="entry name" value="Peptidase_S1A"/>
</dbReference>
<dbReference type="EC" id="3.4.21.-" evidence="4"/>
<evidence type="ECO:0000313" key="5">
    <source>
        <dbReference type="Proteomes" id="UP001304419"/>
    </source>
</evidence>
<feature type="signal peptide" evidence="2">
    <location>
        <begin position="1"/>
        <end position="19"/>
    </location>
</feature>
<evidence type="ECO:0000313" key="4">
    <source>
        <dbReference type="EMBL" id="WOX30687.1"/>
    </source>
</evidence>
<keyword evidence="5" id="KW-1185">Reference proteome</keyword>
<dbReference type="InterPro" id="IPR009003">
    <property type="entry name" value="Peptidase_S1_PA"/>
</dbReference>
<gene>
    <name evidence="4" type="ORF">R5H13_22670</name>
</gene>
<protein>
    <submittedName>
        <fullName evidence="4">Trypsin-like serine protease</fullName>
        <ecNumber evidence="4">3.4.21.-</ecNumber>
    </submittedName>
</protein>
<evidence type="ECO:0000256" key="1">
    <source>
        <dbReference type="ARBA" id="ARBA00023157"/>
    </source>
</evidence>
<reference evidence="4 5" key="1">
    <citation type="submission" date="2023-10" db="EMBL/GenBank/DDBJ databases">
        <title>To unveil natural product biosynthetic capacity in Pseudoalteromonas.</title>
        <authorList>
            <person name="Wang J."/>
        </authorList>
    </citation>
    <scope>NUCLEOTIDE SEQUENCE [LARGE SCALE GENOMIC DNA]</scope>
    <source>
        <strain evidence="4 5">DSM 15914</strain>
    </source>
</reference>
<keyword evidence="2" id="KW-0732">Signal</keyword>
<evidence type="ECO:0000256" key="2">
    <source>
        <dbReference type="SAM" id="SignalP"/>
    </source>
</evidence>
<dbReference type="SUPFAM" id="SSF50494">
    <property type="entry name" value="Trypsin-like serine proteases"/>
    <property type="match status" value="1"/>
</dbReference>
<dbReference type="PRINTS" id="PR00722">
    <property type="entry name" value="CHYMOTRYPSIN"/>
</dbReference>
<dbReference type="RefSeq" id="WP_223229984.1">
    <property type="nucleotide sequence ID" value="NZ_CBCSDF010000004.1"/>
</dbReference>
<dbReference type="EMBL" id="CP137579">
    <property type="protein sequence ID" value="WOX30687.1"/>
    <property type="molecule type" value="Genomic_DNA"/>
</dbReference>
<evidence type="ECO:0000259" key="3">
    <source>
        <dbReference type="PROSITE" id="PS50240"/>
    </source>
</evidence>
<dbReference type="InterPro" id="IPR043504">
    <property type="entry name" value="Peptidase_S1_PA_chymotrypsin"/>
</dbReference>
<sequence length="291" mass="32777">MMKYLAIFLLMFASFQNHAVVKRHDVDPDLYKVNSIPQFYVDMPFQGGSVLIDKHWLLAPAHVIYTFMYDYQDKPIMVHGVENQIAQIIIHPDYKKVEGDWSEGDPAPLMEQLNNAKDIALIRLSKPVTHIQPIAIYEGNEELGMEITGFGRGAIGTGITGEEHDSEGPSLTTYAWYQVTKFFSDWAFTQDDYQMHVYNNVITEAKAHWLRFTFEQGADALPLEGTIGSGDSGGAAIIYQGSTPVLVGLAAWREIEGDLENYTLGKYGSTAVLTRVSYYQDWINKHINKGQ</sequence>
<proteinExistence type="predicted"/>
<feature type="domain" description="Peptidase S1" evidence="3">
    <location>
        <begin position="47"/>
        <end position="288"/>
    </location>
</feature>
<dbReference type="PROSITE" id="PS50240">
    <property type="entry name" value="TRYPSIN_DOM"/>
    <property type="match status" value="1"/>
</dbReference>
<dbReference type="Proteomes" id="UP001304419">
    <property type="component" value="Chromosome 2"/>
</dbReference>
<dbReference type="GeneID" id="67504649"/>
<dbReference type="PANTHER" id="PTHR24253:SF153">
    <property type="entry name" value="SERINE PROTEASE HEPSIN"/>
    <property type="match status" value="1"/>
</dbReference>
<dbReference type="Pfam" id="PF00089">
    <property type="entry name" value="Trypsin"/>
    <property type="match status" value="1"/>
</dbReference>
<feature type="chain" id="PRO_5047313996" evidence="2">
    <location>
        <begin position="20"/>
        <end position="291"/>
    </location>
</feature>
<dbReference type="InterPro" id="IPR001254">
    <property type="entry name" value="Trypsin_dom"/>
</dbReference>
<dbReference type="GO" id="GO:0016787">
    <property type="term" value="F:hydrolase activity"/>
    <property type="evidence" value="ECO:0007669"/>
    <property type="project" value="UniProtKB-KW"/>
</dbReference>
<keyword evidence="1" id="KW-1015">Disulfide bond</keyword>